<dbReference type="GeneID" id="66681385"/>
<dbReference type="OrthoDB" id="9799154at2"/>
<dbReference type="PANTHER" id="PTHR43877">
    <property type="entry name" value="AMINOALKYLPHOSPHONATE N-ACETYLTRANSFERASE-RELATED-RELATED"/>
    <property type="match status" value="1"/>
</dbReference>
<dbReference type="eggNOG" id="COG0456">
    <property type="taxonomic scope" value="Bacteria"/>
</dbReference>
<dbReference type="STRING" id="381.A8146_14035"/>
<name>A0A1A5IG44_RHILI</name>
<keyword evidence="1 3" id="KW-0808">Transferase</keyword>
<proteinExistence type="predicted"/>
<sequence length="168" mass="18580">MNTLTIDIRKADPRDAGAIAEVHLEAWRGAYSGIIPHRTLTSMINRRGADWWANAIRRAATVLVVEIGGTIAGYATIGKNRARELKQQGEIYELYLRPEYQGIGLGRRLFSAARARLADHGLKGMVVWALEDNQNALAFYAGAGGRDVAEGVEIFEQKALKKVAFVWE</sequence>
<evidence type="ECO:0000313" key="3">
    <source>
        <dbReference type="EMBL" id="OBP83063.1"/>
    </source>
</evidence>
<organism evidence="3 4">
    <name type="scientific">Rhizobium loti</name>
    <name type="common">Mesorhizobium loti</name>
    <dbReference type="NCBI Taxonomy" id="381"/>
    <lineage>
        <taxon>Bacteria</taxon>
        <taxon>Pseudomonadati</taxon>
        <taxon>Pseudomonadota</taxon>
        <taxon>Alphaproteobacteria</taxon>
        <taxon>Hyphomicrobiales</taxon>
        <taxon>Phyllobacteriaceae</taxon>
        <taxon>Mesorhizobium</taxon>
    </lineage>
</organism>
<dbReference type="InterPro" id="IPR050832">
    <property type="entry name" value="Bact_Acetyltransf"/>
</dbReference>
<dbReference type="GO" id="GO:0016747">
    <property type="term" value="F:acyltransferase activity, transferring groups other than amino-acyl groups"/>
    <property type="evidence" value="ECO:0007669"/>
    <property type="project" value="InterPro"/>
</dbReference>
<evidence type="ECO:0000256" key="1">
    <source>
        <dbReference type="ARBA" id="ARBA00022679"/>
    </source>
</evidence>
<dbReference type="EMBL" id="LZTJ01000001">
    <property type="protein sequence ID" value="OBP83063.1"/>
    <property type="molecule type" value="Genomic_DNA"/>
</dbReference>
<dbReference type="InterPro" id="IPR016181">
    <property type="entry name" value="Acyl_CoA_acyltransferase"/>
</dbReference>
<dbReference type="SUPFAM" id="SSF55729">
    <property type="entry name" value="Acyl-CoA N-acyltransferases (Nat)"/>
    <property type="match status" value="1"/>
</dbReference>
<evidence type="ECO:0000313" key="4">
    <source>
        <dbReference type="Proteomes" id="UP000093748"/>
    </source>
</evidence>
<protein>
    <submittedName>
        <fullName evidence="3">GCN5 family acetyltransferase</fullName>
    </submittedName>
</protein>
<dbReference type="PROSITE" id="PS51186">
    <property type="entry name" value="GNAT"/>
    <property type="match status" value="1"/>
</dbReference>
<dbReference type="CDD" id="cd04301">
    <property type="entry name" value="NAT_SF"/>
    <property type="match status" value="1"/>
</dbReference>
<comment type="caution">
    <text evidence="3">The sequence shown here is derived from an EMBL/GenBank/DDBJ whole genome shotgun (WGS) entry which is preliminary data.</text>
</comment>
<dbReference type="AlphaFoldDB" id="A0A1A5IG44"/>
<evidence type="ECO:0000256" key="2">
    <source>
        <dbReference type="ARBA" id="ARBA00023315"/>
    </source>
</evidence>
<gene>
    <name evidence="3" type="ORF">BAE39_05980</name>
</gene>
<dbReference type="RefSeq" id="WP_010912199.1">
    <property type="nucleotide sequence ID" value="NZ_LZTH01000011.1"/>
</dbReference>
<dbReference type="Pfam" id="PF00583">
    <property type="entry name" value="Acetyltransf_1"/>
    <property type="match status" value="1"/>
</dbReference>
<dbReference type="Gene3D" id="3.40.630.30">
    <property type="match status" value="1"/>
</dbReference>
<dbReference type="Proteomes" id="UP000093748">
    <property type="component" value="Unassembled WGS sequence"/>
</dbReference>
<dbReference type="InterPro" id="IPR000182">
    <property type="entry name" value="GNAT_dom"/>
</dbReference>
<keyword evidence="2" id="KW-0012">Acyltransferase</keyword>
<accession>A0A1A5IG44</accession>
<reference evidence="4" key="1">
    <citation type="submission" date="2016-06" db="EMBL/GenBank/DDBJ databases">
        <title>NZP2037 Pacbio-Illumina hybrid assembly.</title>
        <authorList>
            <person name="Ramsay J.P."/>
        </authorList>
    </citation>
    <scope>NUCLEOTIDE SEQUENCE [LARGE SCALE GENOMIC DNA]</scope>
    <source>
        <strain evidence="4">R7ANS::ICEMlSym2042</strain>
    </source>
</reference>